<keyword evidence="3" id="KW-0813">Transport</keyword>
<reference evidence="12" key="1">
    <citation type="journal article" date="2020" name="Stud. Mycol.">
        <title>101 Dothideomycetes genomes: a test case for predicting lifestyles and emergence of pathogens.</title>
        <authorList>
            <person name="Haridas S."/>
            <person name="Albert R."/>
            <person name="Binder M."/>
            <person name="Bloem J."/>
            <person name="Labutti K."/>
            <person name="Salamov A."/>
            <person name="Andreopoulos B."/>
            <person name="Baker S."/>
            <person name="Barry K."/>
            <person name="Bills G."/>
            <person name="Bluhm B."/>
            <person name="Cannon C."/>
            <person name="Castanera R."/>
            <person name="Culley D."/>
            <person name="Daum C."/>
            <person name="Ezra D."/>
            <person name="Gonzalez J."/>
            <person name="Henrissat B."/>
            <person name="Kuo A."/>
            <person name="Liang C."/>
            <person name="Lipzen A."/>
            <person name="Lutzoni F."/>
            <person name="Magnuson J."/>
            <person name="Mondo S."/>
            <person name="Nolan M."/>
            <person name="Ohm R."/>
            <person name="Pangilinan J."/>
            <person name="Park H.-J."/>
            <person name="Ramirez L."/>
            <person name="Alfaro M."/>
            <person name="Sun H."/>
            <person name="Tritt A."/>
            <person name="Yoshinaga Y."/>
            <person name="Zwiers L.-H."/>
            <person name="Turgeon B."/>
            <person name="Goodwin S."/>
            <person name="Spatafora J."/>
            <person name="Crous P."/>
            <person name="Grigoriev I."/>
        </authorList>
    </citation>
    <scope>NUCLEOTIDE SEQUENCE</scope>
    <source>
        <strain evidence="12">CBS 379.55</strain>
    </source>
</reference>
<dbReference type="Pfam" id="PF07817">
    <property type="entry name" value="GLE1"/>
    <property type="match status" value="1"/>
</dbReference>
<evidence type="ECO:0000256" key="7">
    <source>
        <dbReference type="ARBA" id="ARBA00023132"/>
    </source>
</evidence>
<feature type="compositionally biased region" description="Polar residues" evidence="11">
    <location>
        <begin position="1"/>
        <end position="13"/>
    </location>
</feature>
<dbReference type="PANTHER" id="PTHR12960:SF0">
    <property type="entry name" value="MRNA EXPORT FACTOR GLE1"/>
    <property type="match status" value="1"/>
</dbReference>
<dbReference type="EMBL" id="ML986486">
    <property type="protein sequence ID" value="KAF2279495.1"/>
    <property type="molecule type" value="Genomic_DNA"/>
</dbReference>
<evidence type="ECO:0000256" key="6">
    <source>
        <dbReference type="ARBA" id="ARBA00023010"/>
    </source>
</evidence>
<dbReference type="GO" id="GO:0015031">
    <property type="term" value="P:protein transport"/>
    <property type="evidence" value="ECO:0007669"/>
    <property type="project" value="UniProtKB-KW"/>
</dbReference>
<accession>A0A6A6JTA5</accession>
<dbReference type="InterPro" id="IPR012476">
    <property type="entry name" value="GLE1"/>
</dbReference>
<evidence type="ECO:0000256" key="8">
    <source>
        <dbReference type="ARBA" id="ARBA00023242"/>
    </source>
</evidence>
<gene>
    <name evidence="12" type="ORF">EI97DRAFT_430561</name>
</gene>
<dbReference type="RefSeq" id="XP_033657034.1">
    <property type="nucleotide sequence ID" value="XM_033797727.1"/>
</dbReference>
<organism evidence="12 13">
    <name type="scientific">Westerdykella ornata</name>
    <dbReference type="NCBI Taxonomy" id="318751"/>
    <lineage>
        <taxon>Eukaryota</taxon>
        <taxon>Fungi</taxon>
        <taxon>Dikarya</taxon>
        <taxon>Ascomycota</taxon>
        <taxon>Pezizomycotina</taxon>
        <taxon>Dothideomycetes</taxon>
        <taxon>Pleosporomycetidae</taxon>
        <taxon>Pleosporales</taxon>
        <taxon>Sporormiaceae</taxon>
        <taxon>Westerdykella</taxon>
    </lineage>
</organism>
<protein>
    <recommendedName>
        <fullName evidence="9">mRNA export factor GLE1</fullName>
    </recommendedName>
    <alternativeName>
        <fullName evidence="10">Nucleoporin GLE1</fullName>
    </alternativeName>
</protein>
<evidence type="ECO:0000256" key="5">
    <source>
        <dbReference type="ARBA" id="ARBA00022927"/>
    </source>
</evidence>
<feature type="compositionally biased region" description="Low complexity" evidence="11">
    <location>
        <begin position="14"/>
        <end position="35"/>
    </location>
</feature>
<evidence type="ECO:0000313" key="13">
    <source>
        <dbReference type="Proteomes" id="UP000800097"/>
    </source>
</evidence>
<evidence type="ECO:0000313" key="12">
    <source>
        <dbReference type="EMBL" id="KAF2279495.1"/>
    </source>
</evidence>
<dbReference type="GO" id="GO:0016973">
    <property type="term" value="P:poly(A)+ mRNA export from nucleus"/>
    <property type="evidence" value="ECO:0007669"/>
    <property type="project" value="InterPro"/>
</dbReference>
<dbReference type="GO" id="GO:0005543">
    <property type="term" value="F:phospholipid binding"/>
    <property type="evidence" value="ECO:0007669"/>
    <property type="project" value="TreeGrafter"/>
</dbReference>
<keyword evidence="4" id="KW-0509">mRNA transport</keyword>
<comment type="subcellular location">
    <subcellularLocation>
        <location evidence="1">Nucleus</location>
        <location evidence="1">Nuclear pore complex</location>
    </subcellularLocation>
</comment>
<keyword evidence="7" id="KW-0906">Nuclear pore complex</keyword>
<evidence type="ECO:0000256" key="9">
    <source>
        <dbReference type="ARBA" id="ARBA00026227"/>
    </source>
</evidence>
<feature type="compositionally biased region" description="Low complexity" evidence="11">
    <location>
        <begin position="215"/>
        <end position="228"/>
    </location>
</feature>
<dbReference type="PANTHER" id="PTHR12960">
    <property type="entry name" value="GLE-1-RELATED"/>
    <property type="match status" value="1"/>
</dbReference>
<feature type="region of interest" description="Disordered" evidence="11">
    <location>
        <begin position="1"/>
        <end position="55"/>
    </location>
</feature>
<name>A0A6A6JTA5_WESOR</name>
<comment type="similarity">
    <text evidence="2">Belongs to the GLE1 family.</text>
</comment>
<evidence type="ECO:0000256" key="11">
    <source>
        <dbReference type="SAM" id="MobiDB-lite"/>
    </source>
</evidence>
<dbReference type="GO" id="GO:0031369">
    <property type="term" value="F:translation initiation factor binding"/>
    <property type="evidence" value="ECO:0007669"/>
    <property type="project" value="TreeGrafter"/>
</dbReference>
<evidence type="ECO:0000256" key="1">
    <source>
        <dbReference type="ARBA" id="ARBA00004567"/>
    </source>
</evidence>
<dbReference type="OrthoDB" id="420884at2759"/>
<dbReference type="GO" id="GO:0005737">
    <property type="term" value="C:cytoplasm"/>
    <property type="evidence" value="ECO:0007669"/>
    <property type="project" value="TreeGrafter"/>
</dbReference>
<keyword evidence="6" id="KW-0811">Translocation</keyword>
<proteinExistence type="inferred from homology"/>
<dbReference type="Gene3D" id="1.25.40.510">
    <property type="entry name" value="GLE1-like"/>
    <property type="match status" value="1"/>
</dbReference>
<keyword evidence="8" id="KW-0539">Nucleus</keyword>
<sequence>MPPKSGASSTTMHSASPRSSSWLGSSPSRQSPSRHSPSRRDVRSPPRDVTRLDIFDKDSPSKRMILEFSQLLLRSEEEFNNRLDKVCAEHAEVYQEQLRRAERKHDKVRQGAELELNRLLLEEEVRQMKREEERQRELERIKAEKAKQESEARQRVIEAKRREEEAARKAAEEQRQIQEAEAKVKAQKELEERARRQKAEQEEADRKTREEAAAVEKAQAQAPPRPTQPWQQAVKAAPAAPAAQPTGAAAIGASDVEDIHSRYLKLHQRMKAFWKPFKTECAQKGHPLKGPVGDLRRELRKITGQVTINREDSKVVISKIREVLRSARNVNGPTVDIRPFIISRPLPTLGNESEAQYPAILLYAFICFEKFVIKQFDSEAAKEESGIIQELGIIAASLFVDKEFVWNGIPMIDLLLAKLHRACPILFGITGNPNTAEGRARLGWSNVGGSPMNVNYYHQRMVGLGNGFAAMSLRAVQAPAIPISEYWRALASICNTPSDQLHTGHFMVLKGLVRDSAKKVINFYGAQGRALLRHATIVMPKRAPARAKDTASLVAVYPDVWKTAGISLE</sequence>
<feature type="region of interest" description="Disordered" evidence="11">
    <location>
        <begin position="129"/>
        <end position="154"/>
    </location>
</feature>
<dbReference type="GeneID" id="54550902"/>
<dbReference type="Proteomes" id="UP000800097">
    <property type="component" value="Unassembled WGS sequence"/>
</dbReference>
<dbReference type="AlphaFoldDB" id="A0A6A6JTA5"/>
<feature type="compositionally biased region" description="Basic and acidic residues" evidence="11">
    <location>
        <begin position="170"/>
        <end position="214"/>
    </location>
</feature>
<feature type="region of interest" description="Disordered" evidence="11">
    <location>
        <begin position="170"/>
        <end position="228"/>
    </location>
</feature>
<evidence type="ECO:0000256" key="3">
    <source>
        <dbReference type="ARBA" id="ARBA00022448"/>
    </source>
</evidence>
<dbReference type="InterPro" id="IPR038506">
    <property type="entry name" value="GLE1-like_sf"/>
</dbReference>
<dbReference type="GO" id="GO:0044614">
    <property type="term" value="C:nuclear pore cytoplasmic filaments"/>
    <property type="evidence" value="ECO:0007669"/>
    <property type="project" value="TreeGrafter"/>
</dbReference>
<evidence type="ECO:0000256" key="10">
    <source>
        <dbReference type="ARBA" id="ARBA00029983"/>
    </source>
</evidence>
<keyword evidence="13" id="KW-1185">Reference proteome</keyword>
<evidence type="ECO:0000256" key="2">
    <source>
        <dbReference type="ARBA" id="ARBA00011056"/>
    </source>
</evidence>
<keyword evidence="5" id="KW-0653">Protein transport</keyword>
<feature type="compositionally biased region" description="Basic and acidic residues" evidence="11">
    <location>
        <begin position="38"/>
        <end position="55"/>
    </location>
</feature>
<dbReference type="GO" id="GO:0000822">
    <property type="term" value="F:inositol hexakisphosphate binding"/>
    <property type="evidence" value="ECO:0007669"/>
    <property type="project" value="TreeGrafter"/>
</dbReference>
<evidence type="ECO:0000256" key="4">
    <source>
        <dbReference type="ARBA" id="ARBA00022816"/>
    </source>
</evidence>